<feature type="region of interest" description="Disordered" evidence="1">
    <location>
        <begin position="274"/>
        <end position="315"/>
    </location>
</feature>
<feature type="region of interest" description="Disordered" evidence="1">
    <location>
        <begin position="122"/>
        <end position="150"/>
    </location>
</feature>
<dbReference type="Gene3D" id="2.30.30.490">
    <property type="match status" value="1"/>
</dbReference>
<dbReference type="Pfam" id="PF01426">
    <property type="entry name" value="BAH"/>
    <property type="match status" value="1"/>
</dbReference>
<dbReference type="PANTHER" id="PTHR46576">
    <property type="entry name" value="BROMO ADJACENT HOMOLOGY DOMAIN-CONTAINING 1 PROTEIN"/>
    <property type="match status" value="1"/>
</dbReference>
<evidence type="ECO:0000256" key="1">
    <source>
        <dbReference type="SAM" id="MobiDB-lite"/>
    </source>
</evidence>
<feature type="region of interest" description="Disordered" evidence="1">
    <location>
        <begin position="213"/>
        <end position="240"/>
    </location>
</feature>
<feature type="compositionally biased region" description="Basic and acidic residues" evidence="1">
    <location>
        <begin position="302"/>
        <end position="315"/>
    </location>
</feature>
<feature type="region of interest" description="Disordered" evidence="1">
    <location>
        <begin position="36"/>
        <end position="56"/>
    </location>
</feature>
<dbReference type="PROSITE" id="PS51038">
    <property type="entry name" value="BAH"/>
    <property type="match status" value="1"/>
</dbReference>
<sequence length="761" mass="85199">MRKRESRRYVNFLTSFSTIRLIMCLKTRSGRHLLQTSEHHSNESAAERKTARNSPRLFNNQKERIENGGNFIEWSHEHVLTAGGPVAKADSTQRVTADLQSESLAVNCIADLKQMMEIEERSSMGNRNASFDGDKSGTEQKRARRARSRHTSMLERLAPTPGYVDKTSVDVEGGSLAQRRTPRMASLNAAAKVNVFFEPSSPLAGRSLCEIQQHSNTAKRQPSRTSTDRRHSDRAENNNFRTDEYADLDVFVQGEVTSTCDALRSKDVISPHEFDNPEKVESNAHGHCDFYTNGHRGGKDKRKPEADSTSEDERNVKRIHLIGESECFDGNGEELSGLDEGEMECDTTTDSPPKTMVDVCIQVDLPRPPVKHVRVLSVPIKGQLVTSGGAVPFTKSHLVTPVTPSKPPPELKVSKTATTKRTLGLNNQAMENVFVANDGPLAKFKAVGGLMDERSKAKKAKELTNKISTTCPATVSLKIPKINFAATSTSTMSAGRGRPAGNPLKNVHLKNLSVQLEKLAAERARAEPRMPKRTNGWMFIGEPLDKPYCYDETIVIRRYYSGVQRGDEIINVRDSVLLKSGTRKKDPPFVARVSGLWEEDEGLSFNTMFNIFLSLCCKDQDILTMRVLSENFGNLCFPTVGPNAGEMMMSVFWYYRPEQTEVGRIPNFHGDVEVMASRHKDDNSVACIVDKCYVLSYPEYCRFRALNRLFREFREAPMSPVPPGESTKPGSVPHPRTDPNLVFFCRQVYDYRMGRIIKNPV</sequence>
<organism evidence="3 4">
    <name type="scientific">Acropora cervicornis</name>
    <name type="common">Staghorn coral</name>
    <dbReference type="NCBI Taxonomy" id="6130"/>
    <lineage>
        <taxon>Eukaryota</taxon>
        <taxon>Metazoa</taxon>
        <taxon>Cnidaria</taxon>
        <taxon>Anthozoa</taxon>
        <taxon>Hexacorallia</taxon>
        <taxon>Scleractinia</taxon>
        <taxon>Astrocoeniina</taxon>
        <taxon>Acroporidae</taxon>
        <taxon>Acropora</taxon>
    </lineage>
</organism>
<proteinExistence type="predicted"/>
<dbReference type="InterPro" id="IPR053032">
    <property type="entry name" value="BAH_domain-containing"/>
</dbReference>
<dbReference type="InterPro" id="IPR043151">
    <property type="entry name" value="BAH_sf"/>
</dbReference>
<feature type="domain" description="BAH" evidence="2">
    <location>
        <begin position="568"/>
        <end position="760"/>
    </location>
</feature>
<reference evidence="3" key="2">
    <citation type="journal article" date="2023" name="Science">
        <title>Genomic signatures of disease resistance in endangered staghorn corals.</title>
        <authorList>
            <person name="Vollmer S.V."/>
            <person name="Selwyn J.D."/>
            <person name="Despard B.A."/>
            <person name="Roesel C.L."/>
        </authorList>
    </citation>
    <scope>NUCLEOTIDE SEQUENCE</scope>
    <source>
        <strain evidence="3">K2</strain>
    </source>
</reference>
<dbReference type="InterPro" id="IPR001025">
    <property type="entry name" value="BAH_dom"/>
</dbReference>
<dbReference type="GO" id="GO:0045892">
    <property type="term" value="P:negative regulation of DNA-templated transcription"/>
    <property type="evidence" value="ECO:0007669"/>
    <property type="project" value="TreeGrafter"/>
</dbReference>
<evidence type="ECO:0000313" key="3">
    <source>
        <dbReference type="EMBL" id="KAK2551761.1"/>
    </source>
</evidence>
<feature type="compositionally biased region" description="Basic and acidic residues" evidence="1">
    <location>
        <begin position="37"/>
        <end position="50"/>
    </location>
</feature>
<feature type="compositionally biased region" description="Basic and acidic residues" evidence="1">
    <location>
        <begin position="274"/>
        <end position="288"/>
    </location>
</feature>
<dbReference type="GO" id="GO:0000976">
    <property type="term" value="F:transcription cis-regulatory region binding"/>
    <property type="evidence" value="ECO:0007669"/>
    <property type="project" value="TreeGrafter"/>
</dbReference>
<feature type="compositionally biased region" description="Basic and acidic residues" evidence="1">
    <location>
        <begin position="132"/>
        <end position="141"/>
    </location>
</feature>
<name>A0AAD9UVQ5_ACRCE</name>
<protein>
    <submittedName>
        <fullName evidence="3">Bromo adjacent homology domain-containing 1 protein</fullName>
    </submittedName>
</protein>
<evidence type="ECO:0000313" key="4">
    <source>
        <dbReference type="Proteomes" id="UP001249851"/>
    </source>
</evidence>
<reference evidence="3" key="1">
    <citation type="journal article" date="2023" name="G3 (Bethesda)">
        <title>Whole genome assembly and annotation of the endangered Caribbean coral Acropora cervicornis.</title>
        <authorList>
            <person name="Selwyn J.D."/>
            <person name="Vollmer S.V."/>
        </authorList>
    </citation>
    <scope>NUCLEOTIDE SEQUENCE</scope>
    <source>
        <strain evidence="3">K2</strain>
    </source>
</reference>
<dbReference type="EMBL" id="JARQWQ010000094">
    <property type="protein sequence ID" value="KAK2551761.1"/>
    <property type="molecule type" value="Genomic_DNA"/>
</dbReference>
<dbReference type="Proteomes" id="UP001249851">
    <property type="component" value="Unassembled WGS sequence"/>
</dbReference>
<accession>A0AAD9UVQ5</accession>
<dbReference type="GO" id="GO:0031507">
    <property type="term" value="P:heterochromatin formation"/>
    <property type="evidence" value="ECO:0007669"/>
    <property type="project" value="TreeGrafter"/>
</dbReference>
<keyword evidence="4" id="KW-1185">Reference proteome</keyword>
<dbReference type="GO" id="GO:0005677">
    <property type="term" value="C:chromatin silencing complex"/>
    <property type="evidence" value="ECO:0007669"/>
    <property type="project" value="TreeGrafter"/>
</dbReference>
<evidence type="ECO:0000259" key="2">
    <source>
        <dbReference type="PROSITE" id="PS51038"/>
    </source>
</evidence>
<comment type="caution">
    <text evidence="3">The sequence shown here is derived from an EMBL/GenBank/DDBJ whole genome shotgun (WGS) entry which is preliminary data.</text>
</comment>
<feature type="compositionally biased region" description="Basic and acidic residues" evidence="1">
    <location>
        <begin position="226"/>
        <end position="240"/>
    </location>
</feature>
<gene>
    <name evidence="3" type="ORF">P5673_027375</name>
</gene>
<dbReference type="GO" id="GO:0003682">
    <property type="term" value="F:chromatin binding"/>
    <property type="evidence" value="ECO:0007669"/>
    <property type="project" value="InterPro"/>
</dbReference>
<dbReference type="PANTHER" id="PTHR46576:SF1">
    <property type="entry name" value="BROMO ADJACENT HOMOLOGY DOMAIN-CONTAINING 1 PROTEIN"/>
    <property type="match status" value="1"/>
</dbReference>
<dbReference type="AlphaFoldDB" id="A0AAD9UVQ5"/>